<dbReference type="Gene3D" id="2.170.130.10">
    <property type="entry name" value="TonB-dependent receptor, plug domain"/>
    <property type="match status" value="1"/>
</dbReference>
<dbReference type="Proteomes" id="UP000245212">
    <property type="component" value="Unassembled WGS sequence"/>
</dbReference>
<dbReference type="SMART" id="SM00965">
    <property type="entry name" value="STN"/>
    <property type="match status" value="1"/>
</dbReference>
<name>A0A2V1K0U3_9BURK</name>
<keyword evidence="7" id="KW-0732">Signal</keyword>
<gene>
    <name evidence="16" type="ORF">DD235_07065</name>
</gene>
<dbReference type="RefSeq" id="WP_109061346.1">
    <property type="nucleotide sequence ID" value="NZ_QETA01000002.1"/>
</dbReference>
<comment type="subcellular location">
    <subcellularLocation>
        <location evidence="1 13">Cell outer membrane</location>
        <topology evidence="1 13">Multi-pass membrane protein</topology>
    </subcellularLocation>
</comment>
<keyword evidence="12 13" id="KW-0998">Cell outer membrane</keyword>
<evidence type="ECO:0000313" key="17">
    <source>
        <dbReference type="Proteomes" id="UP000245212"/>
    </source>
</evidence>
<dbReference type="GO" id="GO:0015344">
    <property type="term" value="F:siderophore uptake transmembrane transporter activity"/>
    <property type="evidence" value="ECO:0007669"/>
    <property type="project" value="TreeGrafter"/>
</dbReference>
<evidence type="ECO:0000256" key="6">
    <source>
        <dbReference type="ARBA" id="ARBA00022692"/>
    </source>
</evidence>
<evidence type="ECO:0000256" key="14">
    <source>
        <dbReference type="RuleBase" id="RU003357"/>
    </source>
</evidence>
<keyword evidence="10 13" id="KW-0472">Membrane</keyword>
<dbReference type="PANTHER" id="PTHR30069:SF29">
    <property type="entry name" value="HEMOGLOBIN AND HEMOGLOBIN-HAPTOGLOBIN-BINDING PROTEIN 1-RELATED"/>
    <property type="match status" value="1"/>
</dbReference>
<evidence type="ECO:0000256" key="1">
    <source>
        <dbReference type="ARBA" id="ARBA00004571"/>
    </source>
</evidence>
<dbReference type="InterPro" id="IPR011662">
    <property type="entry name" value="Secretin/TonB_short_N"/>
</dbReference>
<dbReference type="PROSITE" id="PS52016">
    <property type="entry name" value="TONB_DEPENDENT_REC_3"/>
    <property type="match status" value="1"/>
</dbReference>
<keyword evidence="5" id="KW-0406">Ion transport</keyword>
<organism evidence="16 17">
    <name type="scientific">Corticimicrobacter populi</name>
    <dbReference type="NCBI Taxonomy" id="2175229"/>
    <lineage>
        <taxon>Bacteria</taxon>
        <taxon>Pseudomonadati</taxon>
        <taxon>Pseudomonadota</taxon>
        <taxon>Betaproteobacteria</taxon>
        <taxon>Burkholderiales</taxon>
        <taxon>Alcaligenaceae</taxon>
        <taxon>Corticimicrobacter</taxon>
    </lineage>
</organism>
<comment type="caution">
    <text evidence="16">The sequence shown here is derived from an EMBL/GenBank/DDBJ whole genome shotgun (WGS) entry which is preliminary data.</text>
</comment>
<evidence type="ECO:0000259" key="15">
    <source>
        <dbReference type="SMART" id="SM00965"/>
    </source>
</evidence>
<dbReference type="InterPro" id="IPR036942">
    <property type="entry name" value="Beta-barrel_TonB_sf"/>
</dbReference>
<evidence type="ECO:0000256" key="8">
    <source>
        <dbReference type="ARBA" id="ARBA00023004"/>
    </source>
</evidence>
<dbReference type="InterPro" id="IPR037066">
    <property type="entry name" value="Plug_dom_sf"/>
</dbReference>
<evidence type="ECO:0000256" key="9">
    <source>
        <dbReference type="ARBA" id="ARBA00023077"/>
    </source>
</evidence>
<keyword evidence="9 14" id="KW-0798">TonB box</keyword>
<dbReference type="Gene3D" id="3.55.50.30">
    <property type="match status" value="1"/>
</dbReference>
<evidence type="ECO:0000256" key="12">
    <source>
        <dbReference type="ARBA" id="ARBA00023237"/>
    </source>
</evidence>
<dbReference type="InterPro" id="IPR039426">
    <property type="entry name" value="TonB-dep_rcpt-like"/>
</dbReference>
<evidence type="ECO:0000256" key="5">
    <source>
        <dbReference type="ARBA" id="ARBA00022496"/>
    </source>
</evidence>
<dbReference type="EMBL" id="QETA01000002">
    <property type="protein sequence ID" value="PWF24068.1"/>
    <property type="molecule type" value="Genomic_DNA"/>
</dbReference>
<dbReference type="GO" id="GO:0009279">
    <property type="term" value="C:cell outer membrane"/>
    <property type="evidence" value="ECO:0007669"/>
    <property type="project" value="UniProtKB-SubCell"/>
</dbReference>
<dbReference type="Pfam" id="PF00593">
    <property type="entry name" value="TonB_dep_Rec_b-barrel"/>
    <property type="match status" value="1"/>
</dbReference>
<dbReference type="CDD" id="cd01347">
    <property type="entry name" value="ligand_gated_channel"/>
    <property type="match status" value="1"/>
</dbReference>
<evidence type="ECO:0000256" key="13">
    <source>
        <dbReference type="PROSITE-ProRule" id="PRU01360"/>
    </source>
</evidence>
<keyword evidence="17" id="KW-1185">Reference proteome</keyword>
<keyword evidence="5" id="KW-0410">Iron transport</keyword>
<dbReference type="Pfam" id="PF07715">
    <property type="entry name" value="Plug"/>
    <property type="match status" value="1"/>
</dbReference>
<evidence type="ECO:0000256" key="11">
    <source>
        <dbReference type="ARBA" id="ARBA00023170"/>
    </source>
</evidence>
<protein>
    <recommendedName>
        <fullName evidence="15">Secretin/TonB short N-terminal domain-containing protein</fullName>
    </recommendedName>
</protein>
<dbReference type="InterPro" id="IPR000531">
    <property type="entry name" value="Beta-barrel_TonB"/>
</dbReference>
<proteinExistence type="inferred from homology"/>
<reference evidence="17" key="1">
    <citation type="submission" date="2018-05" db="EMBL/GenBank/DDBJ databases">
        <authorList>
            <person name="Li Y."/>
        </authorList>
    </citation>
    <scope>NUCLEOTIDE SEQUENCE [LARGE SCALE GENOMIC DNA]</scope>
    <source>
        <strain evidence="17">3d-2-2</strain>
    </source>
</reference>
<keyword evidence="6 13" id="KW-0812">Transmembrane</keyword>
<evidence type="ECO:0000256" key="10">
    <source>
        <dbReference type="ARBA" id="ARBA00023136"/>
    </source>
</evidence>
<dbReference type="Gene3D" id="2.40.170.20">
    <property type="entry name" value="TonB-dependent receptor, beta-barrel domain"/>
    <property type="match status" value="1"/>
</dbReference>
<dbReference type="AlphaFoldDB" id="A0A2V1K0U3"/>
<accession>A0A2V1K0U3</accession>
<dbReference type="PANTHER" id="PTHR30069">
    <property type="entry name" value="TONB-DEPENDENT OUTER MEMBRANE RECEPTOR"/>
    <property type="match status" value="1"/>
</dbReference>
<evidence type="ECO:0000256" key="2">
    <source>
        <dbReference type="ARBA" id="ARBA00009810"/>
    </source>
</evidence>
<evidence type="ECO:0000256" key="4">
    <source>
        <dbReference type="ARBA" id="ARBA00022452"/>
    </source>
</evidence>
<evidence type="ECO:0000256" key="7">
    <source>
        <dbReference type="ARBA" id="ARBA00022729"/>
    </source>
</evidence>
<keyword evidence="8" id="KW-0408">Iron</keyword>
<evidence type="ECO:0000313" key="16">
    <source>
        <dbReference type="EMBL" id="PWF24068.1"/>
    </source>
</evidence>
<feature type="domain" description="Secretin/TonB short N-terminal" evidence="15">
    <location>
        <begin position="80"/>
        <end position="131"/>
    </location>
</feature>
<dbReference type="GO" id="GO:0044718">
    <property type="term" value="P:siderophore transmembrane transport"/>
    <property type="evidence" value="ECO:0007669"/>
    <property type="project" value="TreeGrafter"/>
</dbReference>
<dbReference type="SUPFAM" id="SSF56935">
    <property type="entry name" value="Porins"/>
    <property type="match status" value="1"/>
</dbReference>
<evidence type="ECO:0000256" key="3">
    <source>
        <dbReference type="ARBA" id="ARBA00022448"/>
    </source>
</evidence>
<keyword evidence="11" id="KW-0675">Receptor</keyword>
<keyword evidence="3 13" id="KW-0813">Transport</keyword>
<keyword evidence="4 13" id="KW-1134">Transmembrane beta strand</keyword>
<sequence length="778" mass="84353">MQIKHGNISRKKEGSVAGTPYRAPQWVGTLLWSALVIGGLCSASLPVQAQAVAAQAAQDYRIAAGPLGQVLAEFAAQAGVTLSTDAALTRGLQSPGLAGGFTVEAGFAQLLEGTRLEALRNAQGQYVLVAPASLQPVIVTSTRTEHDLMDIPLSVSVVGGEDFTRMPNSNVGDQLLAIPGVQLGGANVAGDRRIMIRGHSAGATLLLVDGIRQPEIRNTAGAGFTINTADIERIEVIKGPASVLYGSDAIGGVINIITKKGGPEPLGGSIGLIADSSTDSFDPRLSLYGSSHGLYYRVTGSGLNADDRKAGDNVTLFNSSYRQRSVRGLVGYEWDNGSLQFTAERFRGSNNYTPVIADADGRYRPADPAERTTISEVPKNDRDAYVLALDMRDLGENLVGLKTNIYYQKLDKGFDYYSYRTGVYSGRHLYRHEAWGGSLQTDWAMFDDHLLSVGLDFDHIRMDKHDYLPVHNVSEGILRTTALFAQDEWSLTPDLTFTAGVRQTWIRTSLDRDTANPDRVDSKSYSNVVSSMGLVYRGIEDVALRALFSQGFKAPNLTQMMIGSGVIIPNPDLKPEKSNNFELGARYSGQDLNVDFTLYHSTFRNGILNEIVSTGPTRWQAYNVDRARSWGAELAADYTFGRSGFSVYGNLNLLRYETEDKNGFKTRHSSRSPAWGTLGVGWEKTLSGGRTLFADFNAMAGKGAYTLQANGNVKDRTSSWYTLNTTVGLAGGKEHEYSVTLSLRNLLDRSYQIASPFSPSSPLPEPGFHAVLGVNVAF</sequence>
<dbReference type="InterPro" id="IPR012910">
    <property type="entry name" value="Plug_dom"/>
</dbReference>
<comment type="similarity">
    <text evidence="2 13 14">Belongs to the TonB-dependent receptor family.</text>
</comment>